<dbReference type="eggNOG" id="COG0328">
    <property type="taxonomic scope" value="Bacteria"/>
</dbReference>
<protein>
    <submittedName>
        <fullName evidence="1">Ribonuclease HI-related protein 3</fullName>
    </submittedName>
</protein>
<dbReference type="Gene3D" id="3.30.420.10">
    <property type="entry name" value="Ribonuclease H-like superfamily/Ribonuclease H"/>
    <property type="match status" value="1"/>
</dbReference>
<name>A0A060RD54_9BACT</name>
<evidence type="ECO:0000313" key="1">
    <source>
        <dbReference type="EMBL" id="CDN31908.1"/>
    </source>
</evidence>
<dbReference type="GO" id="GO:0003676">
    <property type="term" value="F:nucleic acid binding"/>
    <property type="evidence" value="ECO:0007669"/>
    <property type="project" value="InterPro"/>
</dbReference>
<sequence length="131" mass="14884">MARPTQGITTDGAHSTKNRVTRYRAVDISTGEELFIKHLGNQTINIGEFLAVVEAAQYILENDYYPRVIFTDSATAIAWFKQKRTASKKRNTALLKAEVFLKAFAVEIATIELHHWDNREWGEIPADFGEK</sequence>
<dbReference type="OrthoDB" id="9811552at2"/>
<accession>A0A060RD54</accession>
<dbReference type="PATRIC" id="fig|1433126.3.peg.1806"/>
<dbReference type="InterPro" id="IPR012337">
    <property type="entry name" value="RNaseH-like_sf"/>
</dbReference>
<evidence type="ECO:0000313" key="2">
    <source>
        <dbReference type="Proteomes" id="UP000027616"/>
    </source>
</evidence>
<dbReference type="InterPro" id="IPR036397">
    <property type="entry name" value="RNaseH_sf"/>
</dbReference>
<dbReference type="KEGG" id="rbc:BN938_1828"/>
<keyword evidence="2" id="KW-1185">Reference proteome</keyword>
<dbReference type="HOGENOM" id="CLU_080985_2_0_10"/>
<dbReference type="AlphaFoldDB" id="A0A060RD54"/>
<dbReference type="SUPFAM" id="SSF53098">
    <property type="entry name" value="Ribonuclease H-like"/>
    <property type="match status" value="1"/>
</dbReference>
<dbReference type="STRING" id="1433126.BN938_1828"/>
<organism evidence="1 2">
    <name type="scientific">Mucinivorans hirudinis</name>
    <dbReference type="NCBI Taxonomy" id="1433126"/>
    <lineage>
        <taxon>Bacteria</taxon>
        <taxon>Pseudomonadati</taxon>
        <taxon>Bacteroidota</taxon>
        <taxon>Bacteroidia</taxon>
        <taxon>Bacteroidales</taxon>
        <taxon>Rikenellaceae</taxon>
        <taxon>Mucinivorans</taxon>
    </lineage>
</organism>
<proteinExistence type="predicted"/>
<gene>
    <name evidence="1" type="ORF">BN938_1828</name>
</gene>
<dbReference type="Proteomes" id="UP000027616">
    <property type="component" value="Chromosome I"/>
</dbReference>
<reference evidence="1 2" key="1">
    <citation type="journal article" date="2015" name="Genome Announc.">
        <title>Complete Genome Sequence of the Novel Leech Symbiont Mucinivorans hirudinis M3T.</title>
        <authorList>
            <person name="Nelson M.C."/>
            <person name="Bomar L."/>
            <person name="Graf J."/>
        </authorList>
    </citation>
    <scope>NUCLEOTIDE SEQUENCE [LARGE SCALE GENOMIC DNA]</scope>
    <source>
        <strain evidence="2">M3</strain>
    </source>
</reference>
<dbReference type="EMBL" id="HG934468">
    <property type="protein sequence ID" value="CDN31908.1"/>
    <property type="molecule type" value="Genomic_DNA"/>
</dbReference>